<dbReference type="EMBL" id="OX465078">
    <property type="protein sequence ID" value="CAI9270804.1"/>
    <property type="molecule type" value="Genomic_DNA"/>
</dbReference>
<dbReference type="PANTHER" id="PTHR31973:SF189">
    <property type="entry name" value="TRANSPOSASE, MUDR, PLANT, MULE TRANSPOSASE DOMAIN PROTEIN-RELATED"/>
    <property type="match status" value="1"/>
</dbReference>
<keyword evidence="2" id="KW-1185">Reference proteome</keyword>
<protein>
    <recommendedName>
        <fullName evidence="3">MULE transposase domain-containing protein</fullName>
    </recommendedName>
</protein>
<dbReference type="PANTHER" id="PTHR31973">
    <property type="entry name" value="POLYPROTEIN, PUTATIVE-RELATED"/>
    <property type="match status" value="1"/>
</dbReference>
<evidence type="ECO:0000313" key="1">
    <source>
        <dbReference type="EMBL" id="CAI9270804.1"/>
    </source>
</evidence>
<evidence type="ECO:0008006" key="3">
    <source>
        <dbReference type="Google" id="ProtNLM"/>
    </source>
</evidence>
<organism evidence="1 2">
    <name type="scientific">Lactuca saligna</name>
    <name type="common">Willowleaf lettuce</name>
    <dbReference type="NCBI Taxonomy" id="75948"/>
    <lineage>
        <taxon>Eukaryota</taxon>
        <taxon>Viridiplantae</taxon>
        <taxon>Streptophyta</taxon>
        <taxon>Embryophyta</taxon>
        <taxon>Tracheophyta</taxon>
        <taxon>Spermatophyta</taxon>
        <taxon>Magnoliopsida</taxon>
        <taxon>eudicotyledons</taxon>
        <taxon>Gunneridae</taxon>
        <taxon>Pentapetalae</taxon>
        <taxon>asterids</taxon>
        <taxon>campanulids</taxon>
        <taxon>Asterales</taxon>
        <taxon>Asteraceae</taxon>
        <taxon>Cichorioideae</taxon>
        <taxon>Cichorieae</taxon>
        <taxon>Lactucinae</taxon>
        <taxon>Lactuca</taxon>
    </lineage>
</organism>
<dbReference type="Proteomes" id="UP001177003">
    <property type="component" value="Chromosome 2"/>
</dbReference>
<name>A0AA35VL51_LACSI</name>
<accession>A0AA35VL51</accession>
<reference evidence="1" key="1">
    <citation type="submission" date="2023-04" db="EMBL/GenBank/DDBJ databases">
        <authorList>
            <person name="Vijverberg K."/>
            <person name="Xiong W."/>
            <person name="Schranz E."/>
        </authorList>
    </citation>
    <scope>NUCLEOTIDE SEQUENCE</scope>
</reference>
<sequence>MYYCEPCFSLVDGLNPISDDVEYTAFISDVYGKDDIIFVDIDHAGVGVDGWFDEDGEDNDDHESCIDGENEDNIDELSNGNVEFNEDVVIMNMTSNDPLMIGRDTNDKIYPIAWVVVCIENKQNWKWFLEHLIEDLHLNLGNRFIFVSDQHKVLSDEQYDEHWNKNKCKVKGYGKVTNDNFTVNRVAYVKGLQHNLISVSQLVVGTHNQEVFGED</sequence>
<gene>
    <name evidence="1" type="ORF">LSALG_LOCUS11099</name>
</gene>
<proteinExistence type="predicted"/>
<evidence type="ECO:0000313" key="2">
    <source>
        <dbReference type="Proteomes" id="UP001177003"/>
    </source>
</evidence>
<dbReference type="AlphaFoldDB" id="A0AA35VL51"/>